<dbReference type="Proteomes" id="UP001139646">
    <property type="component" value="Unassembled WGS sequence"/>
</dbReference>
<organism evidence="12 13">
    <name type="scientific">Colwellia maritima</name>
    <dbReference type="NCBI Taxonomy" id="2912588"/>
    <lineage>
        <taxon>Bacteria</taxon>
        <taxon>Pseudomonadati</taxon>
        <taxon>Pseudomonadota</taxon>
        <taxon>Gammaproteobacteria</taxon>
        <taxon>Alteromonadales</taxon>
        <taxon>Colwelliaceae</taxon>
        <taxon>Colwellia</taxon>
    </lineage>
</organism>
<evidence type="ECO:0000256" key="3">
    <source>
        <dbReference type="ARBA" id="ARBA00022714"/>
    </source>
</evidence>
<dbReference type="SUPFAM" id="SSF54292">
    <property type="entry name" value="2Fe-2S ferredoxin-like"/>
    <property type="match status" value="1"/>
</dbReference>
<comment type="cofactor">
    <cofactor evidence="9">
        <name>[2Fe-2S] cluster</name>
        <dbReference type="ChEBI" id="CHEBI:190135"/>
    </cofactor>
</comment>
<dbReference type="PANTHER" id="PTHR43112:SF3">
    <property type="entry name" value="FERREDOXIN-2, CHLOROPLASTIC"/>
    <property type="match status" value="1"/>
</dbReference>
<evidence type="ECO:0000313" key="13">
    <source>
        <dbReference type="Proteomes" id="UP001139646"/>
    </source>
</evidence>
<dbReference type="PROSITE" id="PS51340">
    <property type="entry name" value="MOSC"/>
    <property type="match status" value="1"/>
</dbReference>
<dbReference type="InterPro" id="IPR011037">
    <property type="entry name" value="Pyrv_Knase-like_insert_dom_sf"/>
</dbReference>
<protein>
    <submittedName>
        <fullName evidence="12">MOSC domain-containing protein</fullName>
    </submittedName>
</protein>
<keyword evidence="5" id="KW-0249">Electron transport</keyword>
<dbReference type="InterPro" id="IPR036010">
    <property type="entry name" value="2Fe-2S_ferredoxin-like_sf"/>
</dbReference>
<dbReference type="PROSITE" id="PS51085">
    <property type="entry name" value="2FE2S_FER_2"/>
    <property type="match status" value="1"/>
</dbReference>
<evidence type="ECO:0000256" key="9">
    <source>
        <dbReference type="ARBA" id="ARBA00034078"/>
    </source>
</evidence>
<dbReference type="RefSeq" id="WP_242287586.1">
    <property type="nucleotide sequence ID" value="NZ_JAKKSL010000003.1"/>
</dbReference>
<dbReference type="Pfam" id="PF00111">
    <property type="entry name" value="Fer2"/>
    <property type="match status" value="1"/>
</dbReference>
<comment type="similarity">
    <text evidence="1">Belongs to the 2Fe2S plant-type ferredoxin family.</text>
</comment>
<name>A0ABS9X3P4_9GAMM</name>
<feature type="domain" description="2Fe-2S ferredoxin-type" evidence="10">
    <location>
        <begin position="236"/>
        <end position="336"/>
    </location>
</feature>
<dbReference type="Gene3D" id="2.40.33.20">
    <property type="entry name" value="PK beta-barrel domain-like"/>
    <property type="match status" value="1"/>
</dbReference>
<dbReference type="PANTHER" id="PTHR43112">
    <property type="entry name" value="FERREDOXIN"/>
    <property type="match status" value="1"/>
</dbReference>
<evidence type="ECO:0000259" key="10">
    <source>
        <dbReference type="PROSITE" id="PS51085"/>
    </source>
</evidence>
<dbReference type="SUPFAM" id="SSF141673">
    <property type="entry name" value="MOSC N-terminal domain-like"/>
    <property type="match status" value="1"/>
</dbReference>
<keyword evidence="6" id="KW-0408">Iron</keyword>
<dbReference type="Gene3D" id="3.10.20.30">
    <property type="match status" value="1"/>
</dbReference>
<evidence type="ECO:0000256" key="2">
    <source>
        <dbReference type="ARBA" id="ARBA00022448"/>
    </source>
</evidence>
<dbReference type="InterPro" id="IPR012675">
    <property type="entry name" value="Beta-grasp_dom_sf"/>
</dbReference>
<evidence type="ECO:0000259" key="11">
    <source>
        <dbReference type="PROSITE" id="PS51340"/>
    </source>
</evidence>
<proteinExistence type="inferred from homology"/>
<dbReference type="EMBL" id="JAKKSL010000003">
    <property type="protein sequence ID" value="MCI2284857.1"/>
    <property type="molecule type" value="Genomic_DNA"/>
</dbReference>
<sequence length="336" mass="37539">MVWGDNIDGQLCSEKANAWFSEYLQRPCALLFFGENSYRERSANGDNARKLAFADGYPLLLISQASLNDLNTRLLESQLNGENFVNNAQENISMTQFRPNIVVNNTAPFTEDTWQHIRIGEVEFKVSKPCERCVFTTINPETGKKHPQQQPLRMLQSFRQTPHGEVLFGQNLIALNSGTINAGDELTVISTQPPPVFALSTSTTQTTNTLGNTQKVDPLENNNTLNDHIVDKSVNKKLNVFFEKWNKRYQIPSPSLNDQGREQTKTLLENGEDAGLILPYSCRAGMCGRCKAKLISGDVKQLSTDDMNGLTEQEKKEGYILCCSTIATSDVVIKHS</sequence>
<evidence type="ECO:0000256" key="1">
    <source>
        <dbReference type="ARBA" id="ARBA00007874"/>
    </source>
</evidence>
<keyword evidence="4" id="KW-0479">Metal-binding</keyword>
<keyword evidence="13" id="KW-1185">Reference proteome</keyword>
<evidence type="ECO:0000256" key="5">
    <source>
        <dbReference type="ARBA" id="ARBA00022982"/>
    </source>
</evidence>
<feature type="domain" description="MOSC" evidence="11">
    <location>
        <begin position="28"/>
        <end position="189"/>
    </location>
</feature>
<dbReference type="InterPro" id="IPR005302">
    <property type="entry name" value="MoCF_Sase_C"/>
</dbReference>
<gene>
    <name evidence="12" type="ORF">L3081_17500</name>
</gene>
<comment type="caution">
    <text evidence="12">The sequence shown here is derived from an EMBL/GenBank/DDBJ whole genome shotgun (WGS) entry which is preliminary data.</text>
</comment>
<accession>A0ABS9X3P4</accession>
<evidence type="ECO:0000256" key="4">
    <source>
        <dbReference type="ARBA" id="ARBA00022723"/>
    </source>
</evidence>
<keyword evidence="3" id="KW-0001">2Fe-2S</keyword>
<evidence type="ECO:0000256" key="7">
    <source>
        <dbReference type="ARBA" id="ARBA00023014"/>
    </source>
</evidence>
<keyword evidence="7" id="KW-0411">Iron-sulfur</keyword>
<keyword evidence="8" id="KW-0830">Ubiquinone</keyword>
<reference evidence="12" key="1">
    <citation type="submission" date="2022-01" db="EMBL/GenBank/DDBJ databases">
        <title>Colwellia maritima, isolated from seawater.</title>
        <authorList>
            <person name="Kristyanto S."/>
            <person name="Jung J."/>
            <person name="Jeon C.O."/>
        </authorList>
    </citation>
    <scope>NUCLEOTIDE SEQUENCE</scope>
    <source>
        <strain evidence="12">MSW7</strain>
    </source>
</reference>
<keyword evidence="2" id="KW-0813">Transport</keyword>
<dbReference type="SUPFAM" id="SSF50800">
    <property type="entry name" value="PK beta-barrel domain-like"/>
    <property type="match status" value="1"/>
</dbReference>
<evidence type="ECO:0000256" key="6">
    <source>
        <dbReference type="ARBA" id="ARBA00023004"/>
    </source>
</evidence>
<dbReference type="Pfam" id="PF03473">
    <property type="entry name" value="MOSC"/>
    <property type="match status" value="1"/>
</dbReference>
<evidence type="ECO:0000313" key="12">
    <source>
        <dbReference type="EMBL" id="MCI2284857.1"/>
    </source>
</evidence>
<dbReference type="InterPro" id="IPR001041">
    <property type="entry name" value="2Fe-2S_ferredoxin-type"/>
</dbReference>
<dbReference type="CDD" id="cd00207">
    <property type="entry name" value="fer2"/>
    <property type="match status" value="1"/>
</dbReference>
<evidence type="ECO:0000256" key="8">
    <source>
        <dbReference type="ARBA" id="ARBA00023075"/>
    </source>
</evidence>